<organism evidence="2 3">
    <name type="scientific">Prorocentrum cordatum</name>
    <dbReference type="NCBI Taxonomy" id="2364126"/>
    <lineage>
        <taxon>Eukaryota</taxon>
        <taxon>Sar</taxon>
        <taxon>Alveolata</taxon>
        <taxon>Dinophyceae</taxon>
        <taxon>Prorocentrales</taxon>
        <taxon>Prorocentraceae</taxon>
        <taxon>Prorocentrum</taxon>
    </lineage>
</organism>
<accession>A0ABN9V6U0</accession>
<evidence type="ECO:0008006" key="4">
    <source>
        <dbReference type="Google" id="ProtNLM"/>
    </source>
</evidence>
<sequence length="134" mass="13744">MGASVLRRQAAWPRPPPAGGAAALQVALLLALLAKTSHAAFFEAARGARLLQRCLAALLACAWSSPLQGALWSVLAEFLGGEEGALPAVLDLAGDAALMQRVVASVADEPDVGCMGFVRLLCRGLQKLAGSAPE</sequence>
<feature type="chain" id="PRO_5047044315" description="HEAT repeat-containing protein 1" evidence="1">
    <location>
        <begin position="40"/>
        <end position="134"/>
    </location>
</feature>
<protein>
    <recommendedName>
        <fullName evidence="4">HEAT repeat-containing protein 1</fullName>
    </recommendedName>
</protein>
<feature type="non-terminal residue" evidence="2">
    <location>
        <position position="134"/>
    </location>
</feature>
<name>A0ABN9V6U0_9DINO</name>
<keyword evidence="1" id="KW-0732">Signal</keyword>
<gene>
    <name evidence="2" type="ORF">PCOR1329_LOCUS54520</name>
</gene>
<keyword evidence="3" id="KW-1185">Reference proteome</keyword>
<comment type="caution">
    <text evidence="2">The sequence shown here is derived from an EMBL/GenBank/DDBJ whole genome shotgun (WGS) entry which is preliminary data.</text>
</comment>
<reference evidence="2" key="1">
    <citation type="submission" date="2023-10" db="EMBL/GenBank/DDBJ databases">
        <authorList>
            <person name="Chen Y."/>
            <person name="Shah S."/>
            <person name="Dougan E. K."/>
            <person name="Thang M."/>
            <person name="Chan C."/>
        </authorList>
    </citation>
    <scope>NUCLEOTIDE SEQUENCE [LARGE SCALE GENOMIC DNA]</scope>
</reference>
<feature type="signal peptide" evidence="1">
    <location>
        <begin position="1"/>
        <end position="39"/>
    </location>
</feature>
<dbReference type="Proteomes" id="UP001189429">
    <property type="component" value="Unassembled WGS sequence"/>
</dbReference>
<proteinExistence type="predicted"/>
<evidence type="ECO:0000256" key="1">
    <source>
        <dbReference type="SAM" id="SignalP"/>
    </source>
</evidence>
<evidence type="ECO:0000313" key="2">
    <source>
        <dbReference type="EMBL" id="CAK0867619.1"/>
    </source>
</evidence>
<evidence type="ECO:0000313" key="3">
    <source>
        <dbReference type="Proteomes" id="UP001189429"/>
    </source>
</evidence>
<dbReference type="EMBL" id="CAUYUJ010016663">
    <property type="protein sequence ID" value="CAK0867619.1"/>
    <property type="molecule type" value="Genomic_DNA"/>
</dbReference>